<evidence type="ECO:0000313" key="1">
    <source>
        <dbReference type="EMBL" id="KAA6395868.1"/>
    </source>
</evidence>
<organism evidence="1 2">
    <name type="scientific">Streblomastix strix</name>
    <dbReference type="NCBI Taxonomy" id="222440"/>
    <lineage>
        <taxon>Eukaryota</taxon>
        <taxon>Metamonada</taxon>
        <taxon>Preaxostyla</taxon>
        <taxon>Oxymonadida</taxon>
        <taxon>Streblomastigidae</taxon>
        <taxon>Streblomastix</taxon>
    </lineage>
</organism>
<dbReference type="AlphaFoldDB" id="A0A5J4WM50"/>
<reference evidence="1 2" key="1">
    <citation type="submission" date="2019-03" db="EMBL/GenBank/DDBJ databases">
        <title>Single cell metagenomics reveals metabolic interactions within the superorganism composed of flagellate Streblomastix strix and complex community of Bacteroidetes bacteria on its surface.</title>
        <authorList>
            <person name="Treitli S.C."/>
            <person name="Kolisko M."/>
            <person name="Husnik F."/>
            <person name="Keeling P."/>
            <person name="Hampl V."/>
        </authorList>
    </citation>
    <scope>NUCLEOTIDE SEQUENCE [LARGE SCALE GENOMIC DNA]</scope>
    <source>
        <strain evidence="1">ST1C</strain>
    </source>
</reference>
<comment type="caution">
    <text evidence="1">The sequence shown here is derived from an EMBL/GenBank/DDBJ whole genome shotgun (WGS) entry which is preliminary data.</text>
</comment>
<evidence type="ECO:0000313" key="2">
    <source>
        <dbReference type="Proteomes" id="UP000324800"/>
    </source>
</evidence>
<dbReference type="EMBL" id="SNRW01001574">
    <property type="protein sequence ID" value="KAA6395868.1"/>
    <property type="molecule type" value="Genomic_DNA"/>
</dbReference>
<dbReference type="Proteomes" id="UP000324800">
    <property type="component" value="Unassembled WGS sequence"/>
</dbReference>
<name>A0A5J4WM50_9EUKA</name>
<sequence length="106" mass="12016">MSTKFATRPLHNLLLKEFKNGRIYNAVVRADSVIISCQRSQSQVNVRPFLQTFLTSNAHTFSTVNTIGIRDKSSLHKQSEANLILALMCQTVKNGRRLSRILLNPF</sequence>
<proteinExistence type="predicted"/>
<protein>
    <submittedName>
        <fullName evidence="1">Uncharacterized protein</fullName>
    </submittedName>
</protein>
<accession>A0A5J4WM50</accession>
<gene>
    <name evidence="1" type="ORF">EZS28_008604</name>
</gene>